<dbReference type="Proteomes" id="UP000199228">
    <property type="component" value="Unassembled WGS sequence"/>
</dbReference>
<evidence type="ECO:0000313" key="2">
    <source>
        <dbReference type="Proteomes" id="UP000199228"/>
    </source>
</evidence>
<dbReference type="RefSeq" id="WP_090172754.1">
    <property type="nucleotide sequence ID" value="NZ_FMXR01000007.1"/>
</dbReference>
<reference evidence="1 2" key="1">
    <citation type="submission" date="2016-10" db="EMBL/GenBank/DDBJ databases">
        <authorList>
            <person name="de Groot N.N."/>
        </authorList>
    </citation>
    <scope>NUCLEOTIDE SEQUENCE [LARGE SCALE GENOMIC DNA]</scope>
    <source>
        <strain evidence="1 2">DSM 3217</strain>
    </source>
</reference>
<dbReference type="EMBL" id="FMXR01000007">
    <property type="protein sequence ID" value="SDB12431.1"/>
    <property type="molecule type" value="Genomic_DNA"/>
</dbReference>
<dbReference type="STRING" id="1732.SAMN02910417_00942"/>
<keyword evidence="2" id="KW-1185">Reference proteome</keyword>
<dbReference type="OrthoDB" id="1692525at2"/>
<sequence>MKKDFSTKESIVLQLEVAEDSFSFSTNLASALSKAELELLEIEGQQVENEESLKKVTANCDKTDYILAASSGALCGIFDIFLVGKPGESKLGKMTDTWVEERVKNFAKLCGGGKECDGSVSEAKKFLERKFKIPYDQTGAGDAGSEIFRLNTKNHHFKSLGHNPTLLGLFFSILDQFCNTSHFVANGELISLKDAKSGWELQGNTVPAKLFCGFVNWFGHMISDMSGSSGGNGRGMGIPSPFMCWTNDIIALKETREIPTTDFDRALNDMAEKIYVEGYDARFQATQAIPVFVNEMIVRTLYSVRRMFCYFGDKGIEKFSFKDMWNSCEPFKNATVKRMLTVAHGTFCLIDMGDATIRGFICGGGAFNPQEFVMRLNLVGVGRFTISLYSEAINVKKRGNVEYEAYLLERKKSVLEDYIQGLKEMAAVYDDQMLLTFIDDLKTSKAYKSAFEKSVNLAEKRCVPISKRLIDKRDIDAYFNGEGI</sequence>
<organism evidence="1 2">
    <name type="scientific">Eubacterium oxidoreducens</name>
    <dbReference type="NCBI Taxonomy" id="1732"/>
    <lineage>
        <taxon>Bacteria</taxon>
        <taxon>Bacillati</taxon>
        <taxon>Bacillota</taxon>
        <taxon>Clostridia</taxon>
        <taxon>Eubacteriales</taxon>
        <taxon>Eubacteriaceae</taxon>
        <taxon>Eubacterium</taxon>
    </lineage>
</organism>
<name>A0A1G6AVL5_EUBOX</name>
<proteinExistence type="predicted"/>
<protein>
    <submittedName>
        <fullName evidence="1">Uncharacterized protein</fullName>
    </submittedName>
</protein>
<dbReference type="AlphaFoldDB" id="A0A1G6AVL5"/>
<gene>
    <name evidence="1" type="ORF">SAMN02910417_00942</name>
</gene>
<accession>A0A1G6AVL5</accession>
<evidence type="ECO:0000313" key="1">
    <source>
        <dbReference type="EMBL" id="SDB12431.1"/>
    </source>
</evidence>